<organism evidence="3 4">
    <name type="scientific">Blastopirellula marina</name>
    <dbReference type="NCBI Taxonomy" id="124"/>
    <lineage>
        <taxon>Bacteria</taxon>
        <taxon>Pseudomonadati</taxon>
        <taxon>Planctomycetota</taxon>
        <taxon>Planctomycetia</taxon>
        <taxon>Pirellulales</taxon>
        <taxon>Pirellulaceae</taxon>
        <taxon>Blastopirellula</taxon>
    </lineage>
</organism>
<evidence type="ECO:0000256" key="1">
    <source>
        <dbReference type="SAM" id="MobiDB-lite"/>
    </source>
</evidence>
<evidence type="ECO:0000313" key="3">
    <source>
        <dbReference type="EMBL" id="PQO34647.1"/>
    </source>
</evidence>
<comment type="caution">
    <text evidence="3">The sequence shown here is derived from an EMBL/GenBank/DDBJ whole genome shotgun (WGS) entry which is preliminary data.</text>
</comment>
<protein>
    <submittedName>
        <fullName evidence="3">Uncharacterized protein</fullName>
    </submittedName>
</protein>
<feature type="transmembrane region" description="Helical" evidence="2">
    <location>
        <begin position="57"/>
        <end position="79"/>
    </location>
</feature>
<keyword evidence="2" id="KW-0812">Transmembrane</keyword>
<dbReference type="EMBL" id="PUHY01000010">
    <property type="protein sequence ID" value="PQO34647.1"/>
    <property type="molecule type" value="Genomic_DNA"/>
</dbReference>
<keyword evidence="2" id="KW-0472">Membrane</keyword>
<dbReference type="RefSeq" id="WP_105330377.1">
    <property type="nucleotide sequence ID" value="NZ_PUHY01000010.1"/>
</dbReference>
<proteinExistence type="predicted"/>
<accession>A0A2S8FR67</accession>
<feature type="transmembrane region" description="Helical" evidence="2">
    <location>
        <begin position="144"/>
        <end position="161"/>
    </location>
</feature>
<evidence type="ECO:0000256" key="2">
    <source>
        <dbReference type="SAM" id="Phobius"/>
    </source>
</evidence>
<feature type="region of interest" description="Disordered" evidence="1">
    <location>
        <begin position="242"/>
        <end position="269"/>
    </location>
</feature>
<dbReference type="Proteomes" id="UP000238322">
    <property type="component" value="Unassembled WGS sequence"/>
</dbReference>
<dbReference type="AlphaFoldDB" id="A0A2S8FR67"/>
<dbReference type="OrthoDB" id="284719at2"/>
<reference evidence="3 4" key="1">
    <citation type="submission" date="2018-02" db="EMBL/GenBank/DDBJ databases">
        <title>Comparative genomes isolates from brazilian mangrove.</title>
        <authorList>
            <person name="Araujo J.E."/>
            <person name="Taketani R.G."/>
            <person name="Silva M.C.P."/>
            <person name="Loureco M.V."/>
            <person name="Andreote F.D."/>
        </authorList>
    </citation>
    <scope>NUCLEOTIDE SEQUENCE [LARGE SCALE GENOMIC DNA]</scope>
    <source>
        <strain evidence="3 4">Hex-1 MGV</strain>
    </source>
</reference>
<name>A0A2S8FR67_9BACT</name>
<gene>
    <name evidence="3" type="ORF">C5Y83_14160</name>
</gene>
<evidence type="ECO:0000313" key="4">
    <source>
        <dbReference type="Proteomes" id="UP000238322"/>
    </source>
</evidence>
<keyword evidence="2" id="KW-1133">Transmembrane helix</keyword>
<feature type="transmembrane region" description="Helical" evidence="2">
    <location>
        <begin position="27"/>
        <end position="51"/>
    </location>
</feature>
<sequence length="269" mass="29849">MSESAESDPLFTDDTLESRDSRYQFQLLHLLWVMTAIAFFCALAAPLIRAIEPGRHLVFLGMFVMQVAITGATIGYYSVRRVQIIKYLGKRIGMGYPGAIPGKHWPKIVSGTTLLAFALLQLTVAVLVTFSINGEAAPIAITPFYAQLAFFSGSTVTQLFWGRSLGATEFFEKGIVRGAFQMIHWDDITIRKSQFSEDRIVMMIKPHTILSKGSPQIVGAWTTSLQVPHELREFLLDRFPEGPRPQLNQVSTAIGYSPGSERDGSQTNS</sequence>
<feature type="compositionally biased region" description="Basic and acidic residues" evidence="1">
    <location>
        <begin position="260"/>
        <end position="269"/>
    </location>
</feature>
<feature type="transmembrane region" description="Helical" evidence="2">
    <location>
        <begin position="113"/>
        <end position="132"/>
    </location>
</feature>